<organism evidence="1 2">
    <name type="scientific">Algoriphagus confluentis</name>
    <dbReference type="NCBI Taxonomy" id="1697556"/>
    <lineage>
        <taxon>Bacteria</taxon>
        <taxon>Pseudomonadati</taxon>
        <taxon>Bacteroidota</taxon>
        <taxon>Cytophagia</taxon>
        <taxon>Cytophagales</taxon>
        <taxon>Cyclobacteriaceae</taxon>
        <taxon>Algoriphagus</taxon>
    </lineage>
</organism>
<dbReference type="CDD" id="cd03801">
    <property type="entry name" value="GT4_PimA-like"/>
    <property type="match status" value="1"/>
</dbReference>
<dbReference type="Gene3D" id="3.40.50.2000">
    <property type="entry name" value="Glycogen Phosphorylase B"/>
    <property type="match status" value="2"/>
</dbReference>
<proteinExistence type="predicted"/>
<protein>
    <submittedName>
        <fullName evidence="1">Uncharacterized protein</fullName>
    </submittedName>
</protein>
<name>A0ABQ6PQK5_9BACT</name>
<dbReference type="SUPFAM" id="SSF53756">
    <property type="entry name" value="UDP-Glycosyltransferase/glycogen phosphorylase"/>
    <property type="match status" value="1"/>
</dbReference>
<dbReference type="InterPro" id="IPR050194">
    <property type="entry name" value="Glycosyltransferase_grp1"/>
</dbReference>
<reference evidence="1 2" key="1">
    <citation type="submission" date="2023-08" db="EMBL/GenBank/DDBJ databases">
        <title>Draft genome sequence of Algoriphagus confluentis.</title>
        <authorList>
            <person name="Takatani N."/>
            <person name="Hosokawa M."/>
            <person name="Sawabe T."/>
        </authorList>
    </citation>
    <scope>NUCLEOTIDE SEQUENCE [LARGE SCALE GENOMIC DNA]</scope>
    <source>
        <strain evidence="1 2">NBRC 111222</strain>
    </source>
</reference>
<dbReference type="Pfam" id="PF13692">
    <property type="entry name" value="Glyco_trans_1_4"/>
    <property type="match status" value="1"/>
</dbReference>
<keyword evidence="2" id="KW-1185">Reference proteome</keyword>
<dbReference type="EMBL" id="BTPD01000006">
    <property type="protein sequence ID" value="GMQ29535.1"/>
    <property type="molecule type" value="Genomic_DNA"/>
</dbReference>
<gene>
    <name evidence="1" type="ORF">Aconfl_21780</name>
</gene>
<accession>A0ABQ6PQK5</accession>
<dbReference type="RefSeq" id="WP_338224257.1">
    <property type="nucleotide sequence ID" value="NZ_BTPD01000006.1"/>
</dbReference>
<sequence length="378" mass="42582">MKVLWVNPSFLDYRVPLYQELNSKLEGDFHVLFSKNRIPERVISKVEKALGPNAHGLQGEKYLKLGKQGEFSNEGLQIPYQKGLFRAMKKIKPDIIIAEGFFQWTPTATLYAKLFSIPFWIAYERTHHTERNCPFWRKKYRILVNNFVTGYLANGSLTSAYLEAEINSGSRPIIKGCMSADSATLSERVHQIAKADKKEPGQGLNFLFVGQFIHRKGLLELCEAWVLHTQTFPEDILTLIGDGELMDVVRSHYSNISSIHIQGLVDYDQIHLYYASADVFVMPTLEDNWSLVVPEAMACGLPVATTLYNGCYPELVQDGVNGKVFDSLDKSSITEMLAYFHEQNLDRMGAASKAIEAEYSPQKVANRIASGILALSKS</sequence>
<comment type="caution">
    <text evidence="1">The sequence shown here is derived from an EMBL/GenBank/DDBJ whole genome shotgun (WGS) entry which is preliminary data.</text>
</comment>
<evidence type="ECO:0000313" key="2">
    <source>
        <dbReference type="Proteomes" id="UP001338309"/>
    </source>
</evidence>
<evidence type="ECO:0000313" key="1">
    <source>
        <dbReference type="EMBL" id="GMQ29535.1"/>
    </source>
</evidence>
<dbReference type="Proteomes" id="UP001338309">
    <property type="component" value="Unassembled WGS sequence"/>
</dbReference>
<dbReference type="PANTHER" id="PTHR45947">
    <property type="entry name" value="SULFOQUINOVOSYL TRANSFERASE SQD2"/>
    <property type="match status" value="1"/>
</dbReference>
<dbReference type="PANTHER" id="PTHR45947:SF13">
    <property type="entry name" value="TRANSFERASE"/>
    <property type="match status" value="1"/>
</dbReference>